<evidence type="ECO:0000313" key="4">
    <source>
        <dbReference type="Proteomes" id="UP001165041"/>
    </source>
</evidence>
<dbReference type="EMBL" id="BSSA01000012">
    <property type="protein sequence ID" value="GLW71423.1"/>
    <property type="molecule type" value="Genomic_DNA"/>
</dbReference>
<evidence type="ECO:0000313" key="3">
    <source>
        <dbReference type="EMBL" id="GLW71423.1"/>
    </source>
</evidence>
<gene>
    <name evidence="3" type="ORF">Kpho02_37220</name>
</gene>
<keyword evidence="2" id="KW-1133">Transmembrane helix</keyword>
<keyword evidence="2" id="KW-0472">Membrane</keyword>
<accession>A0A9W6QAL1</accession>
<feature type="region of interest" description="Disordered" evidence="1">
    <location>
        <begin position="60"/>
        <end position="81"/>
    </location>
</feature>
<organism evidence="3 4">
    <name type="scientific">Kitasatospora phosalacinea</name>
    <dbReference type="NCBI Taxonomy" id="2065"/>
    <lineage>
        <taxon>Bacteria</taxon>
        <taxon>Bacillati</taxon>
        <taxon>Actinomycetota</taxon>
        <taxon>Actinomycetes</taxon>
        <taxon>Kitasatosporales</taxon>
        <taxon>Streptomycetaceae</taxon>
        <taxon>Kitasatospora</taxon>
    </lineage>
</organism>
<evidence type="ECO:0000256" key="2">
    <source>
        <dbReference type="SAM" id="Phobius"/>
    </source>
</evidence>
<dbReference type="AlphaFoldDB" id="A0A9W6QAL1"/>
<comment type="caution">
    <text evidence="3">The sequence shown here is derived from an EMBL/GenBank/DDBJ whole genome shotgun (WGS) entry which is preliminary data.</text>
</comment>
<feature type="compositionally biased region" description="Basic and acidic residues" evidence="1">
    <location>
        <begin position="69"/>
        <end position="81"/>
    </location>
</feature>
<proteinExistence type="predicted"/>
<reference evidence="3" key="1">
    <citation type="submission" date="2023-02" db="EMBL/GenBank/DDBJ databases">
        <title>Kitasatospora phosalacinea NBRC 14627.</title>
        <authorList>
            <person name="Ichikawa N."/>
            <person name="Sato H."/>
            <person name="Tonouchi N."/>
        </authorList>
    </citation>
    <scope>NUCLEOTIDE SEQUENCE</scope>
    <source>
        <strain evidence="3">NBRC 14627</strain>
    </source>
</reference>
<evidence type="ECO:0000256" key="1">
    <source>
        <dbReference type="SAM" id="MobiDB-lite"/>
    </source>
</evidence>
<sequence length="81" mass="8423">MPSRRAWAAQVKRAQLLNPIIGFSPIGVLVFAATVSAVATGGATTVSAVAVRAAEASPASRRSSLMGAPERRRVCSKMLDK</sequence>
<dbReference type="Proteomes" id="UP001165041">
    <property type="component" value="Unassembled WGS sequence"/>
</dbReference>
<name>A0A9W6QAL1_9ACTN</name>
<protein>
    <submittedName>
        <fullName evidence="3">Uncharacterized protein</fullName>
    </submittedName>
</protein>
<keyword evidence="2" id="KW-0812">Transmembrane</keyword>
<feature type="transmembrane region" description="Helical" evidence="2">
    <location>
        <begin position="20"/>
        <end position="39"/>
    </location>
</feature>